<name>A0A833GZJ1_9LEPT</name>
<sequence length="341" mass="37755">MIRYAVLSPTMRLRFIITASAFLSACTGLPPAPPSQCEQIPGIPGPEDFVVDRNTTGDRLIVSSHERRSWRPGSIYALSLSARHEIVEMLRENEPEGFELRPHGMDMKTINGQRRLYVITHGAEQNGSDHSVVVYTVTGNVLRFERKISDTLLASPNDLALLDDGSFYTSIDSVSRGSMIDLLFSLKTGRIVYCSAGSACTIAYDKIAFPNGVIVQGSYLYATASLENRLMRFRIREDRTLESPETLAEIPVGDNLMQTDAGLLSTSHPSGWSFLQHARNAENHAPSVVYQYNNGTMRALLADDGRRISAASVAYINDDTLYIGQVFDPFLLRCRFHTGSP</sequence>
<dbReference type="Pfam" id="PF08450">
    <property type="entry name" value="SGL"/>
    <property type="match status" value="1"/>
</dbReference>
<evidence type="ECO:0000313" key="4">
    <source>
        <dbReference type="Proteomes" id="UP000460298"/>
    </source>
</evidence>
<dbReference type="Gene3D" id="2.120.10.30">
    <property type="entry name" value="TolB, C-terminal domain"/>
    <property type="match status" value="1"/>
</dbReference>
<dbReference type="PANTHER" id="PTHR11799">
    <property type="entry name" value="PARAOXONASE"/>
    <property type="match status" value="1"/>
</dbReference>
<dbReference type="EMBL" id="WBUI01000019">
    <property type="protein sequence ID" value="KAB2930629.1"/>
    <property type="molecule type" value="Genomic_DNA"/>
</dbReference>
<comment type="caution">
    <text evidence="3">The sequence shown here is derived from an EMBL/GenBank/DDBJ whole genome shotgun (WGS) entry which is preliminary data.</text>
</comment>
<gene>
    <name evidence="3" type="ORF">F9K24_16440</name>
</gene>
<feature type="domain" description="SMP-30/Gluconolactonase/LRE-like region" evidence="2">
    <location>
        <begin position="129"/>
        <end position="254"/>
    </location>
</feature>
<protein>
    <submittedName>
        <fullName evidence="3">SMP-30/gluconolactonase/LRE family protein</fullName>
    </submittedName>
</protein>
<dbReference type="InterPro" id="IPR013658">
    <property type="entry name" value="SGL"/>
</dbReference>
<dbReference type="InterPro" id="IPR011042">
    <property type="entry name" value="6-blade_b-propeller_TolB-like"/>
</dbReference>
<evidence type="ECO:0000256" key="1">
    <source>
        <dbReference type="SAM" id="SignalP"/>
    </source>
</evidence>
<dbReference type="AlphaFoldDB" id="A0A833GZJ1"/>
<evidence type="ECO:0000313" key="3">
    <source>
        <dbReference type="EMBL" id="KAB2930629.1"/>
    </source>
</evidence>
<feature type="chain" id="PRO_5032960972" evidence="1">
    <location>
        <begin position="22"/>
        <end position="341"/>
    </location>
</feature>
<dbReference type="PROSITE" id="PS51257">
    <property type="entry name" value="PROKAR_LIPOPROTEIN"/>
    <property type="match status" value="1"/>
</dbReference>
<accession>A0A833GZJ1</accession>
<dbReference type="InterPro" id="IPR051288">
    <property type="entry name" value="Serum_paraoxonase/arylesterase"/>
</dbReference>
<reference evidence="3 4" key="1">
    <citation type="submission" date="2019-10" db="EMBL/GenBank/DDBJ databases">
        <title>Extracellular Electron Transfer in a Candidatus Methanoperedens spp. Enrichment Culture.</title>
        <authorList>
            <person name="Berger S."/>
            <person name="Rangel Shaw D."/>
            <person name="Berben T."/>
            <person name="In 'T Zandt M."/>
            <person name="Frank J."/>
            <person name="Reimann J."/>
            <person name="Jetten M.S.M."/>
            <person name="Welte C.U."/>
        </authorList>
    </citation>
    <scope>NUCLEOTIDE SEQUENCE [LARGE SCALE GENOMIC DNA]</scope>
    <source>
        <strain evidence="3">SB12</strain>
    </source>
</reference>
<organism evidence="3 4">
    <name type="scientific">Leptonema illini</name>
    <dbReference type="NCBI Taxonomy" id="183"/>
    <lineage>
        <taxon>Bacteria</taxon>
        <taxon>Pseudomonadati</taxon>
        <taxon>Spirochaetota</taxon>
        <taxon>Spirochaetia</taxon>
        <taxon>Leptospirales</taxon>
        <taxon>Leptospiraceae</taxon>
        <taxon>Leptonema</taxon>
    </lineage>
</organism>
<proteinExistence type="predicted"/>
<feature type="signal peptide" evidence="1">
    <location>
        <begin position="1"/>
        <end position="21"/>
    </location>
</feature>
<dbReference type="Proteomes" id="UP000460298">
    <property type="component" value="Unassembled WGS sequence"/>
</dbReference>
<dbReference type="SUPFAM" id="SSF63829">
    <property type="entry name" value="Calcium-dependent phosphotriesterase"/>
    <property type="match status" value="1"/>
</dbReference>
<dbReference type="PANTHER" id="PTHR11799:SF12">
    <property type="entry name" value="PARAOXONASE-RELATED"/>
    <property type="match status" value="1"/>
</dbReference>
<keyword evidence="1" id="KW-0732">Signal</keyword>
<evidence type="ECO:0000259" key="2">
    <source>
        <dbReference type="Pfam" id="PF08450"/>
    </source>
</evidence>